<feature type="compositionally biased region" description="Polar residues" evidence="1">
    <location>
        <begin position="195"/>
        <end position="209"/>
    </location>
</feature>
<dbReference type="KEGG" id="pnp:IJ22_28770"/>
<evidence type="ECO:0000256" key="2">
    <source>
        <dbReference type="SAM" id="Phobius"/>
    </source>
</evidence>
<keyword evidence="4" id="KW-1185">Reference proteome</keyword>
<feature type="transmembrane region" description="Helical" evidence="2">
    <location>
        <begin position="156"/>
        <end position="178"/>
    </location>
</feature>
<evidence type="ECO:0000256" key="1">
    <source>
        <dbReference type="SAM" id="MobiDB-lite"/>
    </source>
</evidence>
<dbReference type="AlphaFoldDB" id="A0A0U2L121"/>
<evidence type="ECO:0000313" key="3">
    <source>
        <dbReference type="EMBL" id="ALS23250.1"/>
    </source>
</evidence>
<proteinExistence type="predicted"/>
<sequence length="436" mass="47766">MTPVNKARMTFRFNDQKPREKQEQSEQSGRHDQHTERENKEQTKGIPMSTEEYRVIEERPGQGPAMGNEERKSVEVRPLNEYTTDFGGWHSSFDTDTYRIEESIPPSEKLRADPESGYVEREWNRGRGQTREYRAYKTKDSFYYPNPSGGNSWLKIAASVTGAVVTGVAFGFLVLSMFSGDVSDYGKVQPVGGTTAPQQQDNAAVQDGNSGAAKAPNAAVNEAVADLAVNLPAKTYSFLQGGVFSSSQSADSAVTDFRQKGLAAVSDAGEKFPVYVGMALSRDEALELTRTFQQRQLEVMVKPFDIPAAAKIKWKGNQIHLFESYMSQGNELVQQIASQTVVQLGKEKPEALDPKALQSIKATHQTWAGTASAVSDGLGEVGRASLPKMNSALNTAVVSLEEYNKNPSQALLWEAQSALMQYLVAEKALLSSASVQ</sequence>
<reference evidence="4" key="1">
    <citation type="submission" date="2015-12" db="EMBL/GenBank/DDBJ databases">
        <title>Complete genome sequences of two moderately thermophilic Paenibacillus species.</title>
        <authorList>
            <person name="Butler R.III."/>
            <person name="Wang J."/>
            <person name="Stark B.C."/>
            <person name="Pombert J.-F."/>
        </authorList>
    </citation>
    <scope>NUCLEOTIDE SEQUENCE [LARGE SCALE GENOMIC DNA]</scope>
    <source>
        <strain evidence="4">32O-Y</strain>
    </source>
</reference>
<dbReference type="PATRIC" id="fig|162209.4.peg.3066"/>
<reference evidence="3 4" key="2">
    <citation type="journal article" date="2016" name="Genome Announc.">
        <title>Complete Genome Sequences of Two Interactive Moderate Thermophiles, Paenibacillus napthalenovorans 32O-Y and Paenibacillus sp. 32O-W.</title>
        <authorList>
            <person name="Butler R.R.III."/>
            <person name="Wang J."/>
            <person name="Stark B.C."/>
            <person name="Pombert J.F."/>
        </authorList>
    </citation>
    <scope>NUCLEOTIDE SEQUENCE [LARGE SCALE GENOMIC DNA]</scope>
    <source>
        <strain evidence="3 4">32O-Y</strain>
    </source>
</reference>
<evidence type="ECO:0000313" key="4">
    <source>
        <dbReference type="Proteomes" id="UP000061660"/>
    </source>
</evidence>
<name>A0A0U2L121_9BACL</name>
<dbReference type="EMBL" id="CP013652">
    <property type="protein sequence ID" value="ALS23250.1"/>
    <property type="molecule type" value="Genomic_DNA"/>
</dbReference>
<gene>
    <name evidence="3" type="ORF">IJ22_28770</name>
</gene>
<protein>
    <submittedName>
        <fullName evidence="3">Sporulation protein</fullName>
    </submittedName>
</protein>
<keyword evidence="2" id="KW-0472">Membrane</keyword>
<feature type="compositionally biased region" description="Basic and acidic residues" evidence="1">
    <location>
        <begin position="51"/>
        <end position="60"/>
    </location>
</feature>
<accession>A0A0U2L121</accession>
<keyword evidence="2" id="KW-0812">Transmembrane</keyword>
<feature type="region of interest" description="Disordered" evidence="1">
    <location>
        <begin position="191"/>
        <end position="212"/>
    </location>
</feature>
<feature type="compositionally biased region" description="Basic and acidic residues" evidence="1">
    <location>
        <begin position="14"/>
        <end position="43"/>
    </location>
</feature>
<keyword evidence="2" id="KW-1133">Transmembrane helix</keyword>
<organism evidence="3 4">
    <name type="scientific">Paenibacillus naphthalenovorans</name>
    <dbReference type="NCBI Taxonomy" id="162209"/>
    <lineage>
        <taxon>Bacteria</taxon>
        <taxon>Bacillati</taxon>
        <taxon>Bacillota</taxon>
        <taxon>Bacilli</taxon>
        <taxon>Bacillales</taxon>
        <taxon>Paenibacillaceae</taxon>
        <taxon>Paenibacillus</taxon>
    </lineage>
</organism>
<feature type="region of interest" description="Disordered" evidence="1">
    <location>
        <begin position="1"/>
        <end position="73"/>
    </location>
</feature>
<dbReference type="Proteomes" id="UP000061660">
    <property type="component" value="Chromosome"/>
</dbReference>
<dbReference type="STRING" id="162209.IJ22_28770"/>